<dbReference type="PANTHER" id="PTHR43384:SF6">
    <property type="entry name" value="SEPTUM SITE-DETERMINING PROTEIN MIND HOMOLOG, CHLOROPLASTIC"/>
    <property type="match status" value="1"/>
</dbReference>
<keyword evidence="3" id="KW-0966">Cell projection</keyword>
<dbReference type="Gene3D" id="3.40.50.300">
    <property type="entry name" value="P-loop containing nucleotide triphosphate hydrolases"/>
    <property type="match status" value="1"/>
</dbReference>
<evidence type="ECO:0000313" key="3">
    <source>
        <dbReference type="EMBL" id="MBR7792512.1"/>
    </source>
</evidence>
<proteinExistence type="predicted"/>
<dbReference type="InterPro" id="IPR050625">
    <property type="entry name" value="ParA/MinD_ATPase"/>
</dbReference>
<organism evidence="3 4">
    <name type="scientific">Undibacterium rivi</name>
    <dbReference type="NCBI Taxonomy" id="2828729"/>
    <lineage>
        <taxon>Bacteria</taxon>
        <taxon>Pseudomonadati</taxon>
        <taxon>Pseudomonadota</taxon>
        <taxon>Betaproteobacteria</taxon>
        <taxon>Burkholderiales</taxon>
        <taxon>Oxalobacteraceae</taxon>
        <taxon>Undibacterium</taxon>
    </lineage>
</organism>
<comment type="caution">
    <text evidence="3">The sequence shown here is derived from an EMBL/GenBank/DDBJ whole genome shotgun (WGS) entry which is preliminary data.</text>
</comment>
<accession>A0ABS5H2A2</accession>
<evidence type="ECO:0000313" key="4">
    <source>
        <dbReference type="Proteomes" id="UP000682982"/>
    </source>
</evidence>
<dbReference type="PANTHER" id="PTHR43384">
    <property type="entry name" value="SEPTUM SITE-DETERMINING PROTEIN MIND HOMOLOG, CHLOROPLASTIC-RELATED"/>
    <property type="match status" value="1"/>
</dbReference>
<dbReference type="SUPFAM" id="SSF52540">
    <property type="entry name" value="P-loop containing nucleoside triphosphate hydrolases"/>
    <property type="match status" value="1"/>
</dbReference>
<reference evidence="3 4" key="1">
    <citation type="submission" date="2021-04" db="EMBL/GenBank/DDBJ databases">
        <title>novel species isolated from subtropical streams in China.</title>
        <authorList>
            <person name="Lu H."/>
        </authorList>
    </citation>
    <scope>NUCLEOTIDE SEQUENCE [LARGE SCALE GENOMIC DNA]</scope>
    <source>
        <strain evidence="3 4">FT147W</strain>
    </source>
</reference>
<dbReference type="InterPro" id="IPR027417">
    <property type="entry name" value="P-loop_NTPase"/>
</dbReference>
<keyword evidence="4" id="KW-1185">Reference proteome</keyword>
<keyword evidence="2" id="KW-0067">ATP-binding</keyword>
<keyword evidence="3" id="KW-0282">Flagellum</keyword>
<gene>
    <name evidence="3" type="ORF">KDM87_07860</name>
</gene>
<dbReference type="Proteomes" id="UP000682982">
    <property type="component" value="Unassembled WGS sequence"/>
</dbReference>
<keyword evidence="1" id="KW-0547">Nucleotide-binding</keyword>
<name>A0ABS5H2A2_9BURK</name>
<sequence>MLRGRCLLANVDQAEGLRRMLAGPKPRVFTFLSALKDNEKSEMLVNLGVSVARQGQQILMMDARSSSDSVGAWLNASRECTLLDVAQQQRTMHEAVKMVASGLSVSMLSRQRTLSSSLSAENSRRLSRVFDLAVHRADMVVVDCDIDACDAFPLASLDDSEVVIQVSSEPSAIKSAYGLIKRMSARLGRRSFSILVSGVSEKEAMLIYTNMAQASQRYLAVPLNFIGYVPDDEFVRRAAHQGRSVIDAFPKARSSMAFFQLAERLAVSARSALCLDSVSGQQGIALGI</sequence>
<protein>
    <submittedName>
        <fullName evidence="3">Antiactivator of flagellar biosynthesis FleN protein</fullName>
    </submittedName>
</protein>
<evidence type="ECO:0000256" key="1">
    <source>
        <dbReference type="ARBA" id="ARBA00022741"/>
    </source>
</evidence>
<keyword evidence="3" id="KW-0969">Cilium</keyword>
<dbReference type="EMBL" id="JAGSPK010000002">
    <property type="protein sequence ID" value="MBR7792512.1"/>
    <property type="molecule type" value="Genomic_DNA"/>
</dbReference>
<evidence type="ECO:0000256" key="2">
    <source>
        <dbReference type="ARBA" id="ARBA00022840"/>
    </source>
</evidence>